<evidence type="ECO:0000313" key="3">
    <source>
        <dbReference type="Proteomes" id="UP001332931"/>
    </source>
</evidence>
<organism evidence="2 3">
    <name type="scientific">Olsenella absiana</name>
    <dbReference type="NCBI Taxonomy" id="3115222"/>
    <lineage>
        <taxon>Bacteria</taxon>
        <taxon>Bacillati</taxon>
        <taxon>Actinomycetota</taxon>
        <taxon>Coriobacteriia</taxon>
        <taxon>Coriobacteriales</taxon>
        <taxon>Atopobiaceae</taxon>
        <taxon>Olsenella</taxon>
    </lineage>
</organism>
<dbReference type="InterPro" id="IPR013022">
    <property type="entry name" value="Xyl_isomerase-like_TIM-brl"/>
</dbReference>
<feature type="domain" description="Xylose isomerase-like TIM barrel" evidence="1">
    <location>
        <begin position="32"/>
        <end position="220"/>
    </location>
</feature>
<proteinExistence type="predicted"/>
<keyword evidence="3" id="KW-1185">Reference proteome</keyword>
<dbReference type="PANTHER" id="PTHR12110:SF53">
    <property type="entry name" value="BLR5974 PROTEIN"/>
    <property type="match status" value="1"/>
</dbReference>
<dbReference type="Pfam" id="PF01261">
    <property type="entry name" value="AP_endonuc_2"/>
    <property type="match status" value="1"/>
</dbReference>
<name>A0ABU7R8E6_9ACTN</name>
<dbReference type="PANTHER" id="PTHR12110">
    <property type="entry name" value="HYDROXYPYRUVATE ISOMERASE"/>
    <property type="match status" value="1"/>
</dbReference>
<dbReference type="InterPro" id="IPR050312">
    <property type="entry name" value="IolE/XylAMocC-like"/>
</dbReference>
<dbReference type="Gene3D" id="3.20.20.150">
    <property type="entry name" value="Divalent-metal-dependent TIM barrel enzymes"/>
    <property type="match status" value="1"/>
</dbReference>
<comment type="caution">
    <text evidence="2">The sequence shown here is derived from an EMBL/GenBank/DDBJ whole genome shotgun (WGS) entry which is preliminary data.</text>
</comment>
<accession>A0ABU7R8E6</accession>
<dbReference type="SUPFAM" id="SSF51658">
    <property type="entry name" value="Xylose isomerase-like"/>
    <property type="match status" value="1"/>
</dbReference>
<dbReference type="RefSeq" id="WP_330957625.1">
    <property type="nucleotide sequence ID" value="NZ_JAZGJQ010000002.1"/>
</dbReference>
<reference evidence="2 3" key="1">
    <citation type="submission" date="2024-01" db="EMBL/GenBank/DDBJ databases">
        <title>Description of Olsenella sp. nov., isolated from pig feces.</title>
        <authorList>
            <person name="Chang Y.-H."/>
        </authorList>
    </citation>
    <scope>NUCLEOTIDE SEQUENCE [LARGE SCALE GENOMIC DNA]</scope>
    <source>
        <strain evidence="2 3">YH-ols2223</strain>
    </source>
</reference>
<evidence type="ECO:0000313" key="2">
    <source>
        <dbReference type="EMBL" id="MEE6146858.1"/>
    </source>
</evidence>
<dbReference type="Proteomes" id="UP001332931">
    <property type="component" value="Unassembled WGS sequence"/>
</dbReference>
<dbReference type="EMBL" id="JAZGJQ010000002">
    <property type="protein sequence ID" value="MEE6146858.1"/>
    <property type="molecule type" value="Genomic_DNA"/>
</dbReference>
<sequence>MAQEILPSAHLLEMFNPYMNDEARMIEVLRRTVALGFYRAVELPVFFDAANRSAVRAIIEGERLLGTTFAGPYLAARGLSLSDLDEGARRRAVALVTQLADYAAESGMRNLCVASGPDPAPELRGLAKAALADSMIALGDHARDLGLNLTIEPLDRNAHKRQLIGPMEETVTWFAPIHDRCPNAYIHWDSAHEALGGIDLVRSLDLASPYLAQLHLCDAILDPAHPCFGDLHMDCALAPGWETEGFLTPEVGARILSRVASFYTPAGVSAVCASVEIHGHPGDHLWLIEEHARSFLRRCFDLAGVGA</sequence>
<gene>
    <name evidence="2" type="ORF">VXJ25_02430</name>
</gene>
<dbReference type="InterPro" id="IPR036237">
    <property type="entry name" value="Xyl_isomerase-like_sf"/>
</dbReference>
<protein>
    <submittedName>
        <fullName evidence="2">TIM barrel protein</fullName>
    </submittedName>
</protein>
<evidence type="ECO:0000259" key="1">
    <source>
        <dbReference type="Pfam" id="PF01261"/>
    </source>
</evidence>